<sequence>MEDLCNIDNPYESIKKSRTYKAKHQSDLITIFGAFLQSCIIKQLLQLLVSKN</sequence>
<dbReference type="AlphaFoldDB" id="A0A0L8HZZ7"/>
<accession>A0A0L8HZZ7</accession>
<proteinExistence type="predicted"/>
<protein>
    <submittedName>
        <fullName evidence="1">Uncharacterized protein</fullName>
    </submittedName>
</protein>
<dbReference type="EMBL" id="KQ416877">
    <property type="protein sequence ID" value="KOF94787.1"/>
    <property type="molecule type" value="Genomic_DNA"/>
</dbReference>
<organism evidence="1">
    <name type="scientific">Octopus bimaculoides</name>
    <name type="common">California two-spotted octopus</name>
    <dbReference type="NCBI Taxonomy" id="37653"/>
    <lineage>
        <taxon>Eukaryota</taxon>
        <taxon>Metazoa</taxon>
        <taxon>Spiralia</taxon>
        <taxon>Lophotrochozoa</taxon>
        <taxon>Mollusca</taxon>
        <taxon>Cephalopoda</taxon>
        <taxon>Coleoidea</taxon>
        <taxon>Octopodiformes</taxon>
        <taxon>Octopoda</taxon>
        <taxon>Incirrata</taxon>
        <taxon>Octopodidae</taxon>
        <taxon>Octopus</taxon>
    </lineage>
</organism>
<gene>
    <name evidence="1" type="ORF">OCBIM_22000745mg</name>
</gene>
<name>A0A0L8HZZ7_OCTBM</name>
<evidence type="ECO:0000313" key="1">
    <source>
        <dbReference type="EMBL" id="KOF94787.1"/>
    </source>
</evidence>
<reference evidence="1" key="1">
    <citation type="submission" date="2015-07" db="EMBL/GenBank/DDBJ databases">
        <title>MeaNS - Measles Nucleotide Surveillance Program.</title>
        <authorList>
            <person name="Tran T."/>
            <person name="Druce J."/>
        </authorList>
    </citation>
    <scope>NUCLEOTIDE SEQUENCE</scope>
    <source>
        <strain evidence="1">UCB-OBI-ISO-001</strain>
        <tissue evidence="1">Gonad</tissue>
    </source>
</reference>